<dbReference type="OrthoDB" id="3733663at2759"/>
<evidence type="ECO:0000313" key="2">
    <source>
        <dbReference type="Proteomes" id="UP000813461"/>
    </source>
</evidence>
<dbReference type="EMBL" id="JAGMVJ010000012">
    <property type="protein sequence ID" value="KAH7084543.1"/>
    <property type="molecule type" value="Genomic_DNA"/>
</dbReference>
<gene>
    <name evidence="1" type="ORF">FB567DRAFT_529225</name>
</gene>
<sequence>MDYLIARALPTVLLSSFSTPHASILVTESFSKQHEKLISLTYHRFSNDYPKSDWDVHFHHDCAHIMNGRCEAEIDDFLYDEGEYFTERYMHEGKLRLYAHFVAKGPRSLAQWAPEPLIMPMLPREDLGDWLGSSAQNAIKIDSSPRPNKRVFPDVIDHFDCYSEYLPSHDFTFQLPMTSITTTVKGPSVAMRPRPSAEYTSLPMGATALQFLIDHESMVSKGPPDDSRHYRRDYALCNTAKKRGIAHALLMDGDFYGVEASQPCVSCVKRGEKCRIYHPDMHVLPWKADLIDVNKRGVGAQCAMCRAKGRTSSATGACCAA</sequence>
<comment type="caution">
    <text evidence="1">The sequence shown here is derived from an EMBL/GenBank/DDBJ whole genome shotgun (WGS) entry which is preliminary data.</text>
</comment>
<organism evidence="1 2">
    <name type="scientific">Paraphoma chrysanthemicola</name>
    <dbReference type="NCBI Taxonomy" id="798071"/>
    <lineage>
        <taxon>Eukaryota</taxon>
        <taxon>Fungi</taxon>
        <taxon>Dikarya</taxon>
        <taxon>Ascomycota</taxon>
        <taxon>Pezizomycotina</taxon>
        <taxon>Dothideomycetes</taxon>
        <taxon>Pleosporomycetidae</taxon>
        <taxon>Pleosporales</taxon>
        <taxon>Pleosporineae</taxon>
        <taxon>Phaeosphaeriaceae</taxon>
        <taxon>Paraphoma</taxon>
    </lineage>
</organism>
<name>A0A8K0VWY2_9PLEO</name>
<protein>
    <submittedName>
        <fullName evidence="1">Uncharacterized protein</fullName>
    </submittedName>
</protein>
<dbReference type="Proteomes" id="UP000813461">
    <property type="component" value="Unassembled WGS sequence"/>
</dbReference>
<evidence type="ECO:0000313" key="1">
    <source>
        <dbReference type="EMBL" id="KAH7084543.1"/>
    </source>
</evidence>
<proteinExistence type="predicted"/>
<accession>A0A8K0VWY2</accession>
<dbReference type="AlphaFoldDB" id="A0A8K0VWY2"/>
<keyword evidence="2" id="KW-1185">Reference proteome</keyword>
<reference evidence="1" key="1">
    <citation type="journal article" date="2021" name="Nat. Commun.">
        <title>Genetic determinants of endophytism in the Arabidopsis root mycobiome.</title>
        <authorList>
            <person name="Mesny F."/>
            <person name="Miyauchi S."/>
            <person name="Thiergart T."/>
            <person name="Pickel B."/>
            <person name="Atanasova L."/>
            <person name="Karlsson M."/>
            <person name="Huettel B."/>
            <person name="Barry K.W."/>
            <person name="Haridas S."/>
            <person name="Chen C."/>
            <person name="Bauer D."/>
            <person name="Andreopoulos W."/>
            <person name="Pangilinan J."/>
            <person name="LaButti K."/>
            <person name="Riley R."/>
            <person name="Lipzen A."/>
            <person name="Clum A."/>
            <person name="Drula E."/>
            <person name="Henrissat B."/>
            <person name="Kohler A."/>
            <person name="Grigoriev I.V."/>
            <person name="Martin F.M."/>
            <person name="Hacquard S."/>
        </authorList>
    </citation>
    <scope>NUCLEOTIDE SEQUENCE</scope>
    <source>
        <strain evidence="1">MPI-SDFR-AT-0120</strain>
    </source>
</reference>